<feature type="region of interest" description="Disordered" evidence="3">
    <location>
        <begin position="835"/>
        <end position="861"/>
    </location>
</feature>
<organism evidence="6 7">
    <name type="scientific">Thyridium curvatum</name>
    <dbReference type="NCBI Taxonomy" id="1093900"/>
    <lineage>
        <taxon>Eukaryota</taxon>
        <taxon>Fungi</taxon>
        <taxon>Dikarya</taxon>
        <taxon>Ascomycota</taxon>
        <taxon>Pezizomycotina</taxon>
        <taxon>Sordariomycetes</taxon>
        <taxon>Sordariomycetidae</taxon>
        <taxon>Thyridiales</taxon>
        <taxon>Thyridiaceae</taxon>
        <taxon>Thyridium</taxon>
    </lineage>
</organism>
<evidence type="ECO:0000256" key="3">
    <source>
        <dbReference type="SAM" id="MobiDB-lite"/>
    </source>
</evidence>
<evidence type="ECO:0000256" key="2">
    <source>
        <dbReference type="SAM" id="Coils"/>
    </source>
</evidence>
<keyword evidence="1" id="KW-0254">Endocytosis</keyword>
<feature type="region of interest" description="Disordered" evidence="3">
    <location>
        <begin position="513"/>
        <end position="534"/>
    </location>
</feature>
<feature type="domain" description="Muniscin C-terminal" evidence="5">
    <location>
        <begin position="581"/>
        <end position="880"/>
    </location>
</feature>
<feature type="compositionally biased region" description="Polar residues" evidence="3">
    <location>
        <begin position="325"/>
        <end position="344"/>
    </location>
</feature>
<dbReference type="EMBL" id="SKBQ01000001">
    <property type="protein sequence ID" value="TPX15975.1"/>
    <property type="molecule type" value="Genomic_DNA"/>
</dbReference>
<dbReference type="GO" id="GO:0005886">
    <property type="term" value="C:plasma membrane"/>
    <property type="evidence" value="ECO:0007669"/>
    <property type="project" value="TreeGrafter"/>
</dbReference>
<dbReference type="OrthoDB" id="331602at2759"/>
<dbReference type="PANTHER" id="PTHR23065">
    <property type="entry name" value="PROLINE-SERINE-THREONINE PHOSPHATASE INTERACTING PROTEIN 1"/>
    <property type="match status" value="1"/>
</dbReference>
<dbReference type="Pfam" id="PF00611">
    <property type="entry name" value="FCH"/>
    <property type="match status" value="1"/>
</dbReference>
<gene>
    <name evidence="6" type="ORF">E0L32_000309</name>
</gene>
<evidence type="ECO:0000259" key="4">
    <source>
        <dbReference type="Pfam" id="PF00611"/>
    </source>
</evidence>
<dbReference type="GO" id="GO:0006897">
    <property type="term" value="P:endocytosis"/>
    <property type="evidence" value="ECO:0007669"/>
    <property type="project" value="UniProtKB-KW"/>
</dbReference>
<dbReference type="Gene3D" id="1.20.1270.60">
    <property type="entry name" value="Arfaptin homology (AH) domain/BAR domain"/>
    <property type="match status" value="1"/>
</dbReference>
<sequence>MDDLSRAEYPAMLGHLQPQQAVTTFQERVKRINRINQEIAEWLQERRKVEEQYVAGLKRLMTHRVPSATTDLGIFQTPWAKVLASVNAIAMSHHLYAQRLESDVEASLRNFHNKKEMQNANNMAGNLQVLAKELDEAQAKSDKLTKKAGKASAAKVDAATSQLESATQQWESQAPFIYETLQALDEQRINHLRDLLTQLETHEVDQATRTQAAAEDALNTMLEISTATEILSFSTQVTSGRPKIEKRSTTRQSSVAGGSTLAPPSIRSHDDNASEHSARNEPPAPESGKLRSRIGTMLGRRRQSVHGGFGPLSPSKGSGPFGRSLGSSHGRSISPRASSHNLSETHGRLSSLAETPDSPKGTSAEEGTPKESQEGTNGHALGSSKDTPHPRTVVNGTTTAEDIFDAPPPAGPPPSHQKMEGSSEPTKDAEGFTVPAAFNDPISQAQKEAAETGEERDQLFSLNIKNEPVAEEDADAKKAALSNVANTLSMAMPSRKTGTVRGRRDVRNTIYVPSVPTPETSSESPFPIPSPSLSSSISRPPAVAALQSEASIAGTSDTQSVRSATSLGSLVHLKHPDLHNPGLSSSIIETVSATFSREGLVSAKVSGEIAFAYNATDDTPSKGTPIALLIYLVMICNNADYTTPDRETIRINNFPRLEVIGPNRIFVQNTPAPDEFVLDVSHLQKTSIGFNYRVHADSDTALGRHCPIAFFPTWKPQGDKLGLLLQYRLADPSSFRQPVTLHNVAFVAFYEGARASAVQSKPSGTHLRDKQLVYWRMPELTLTEDWAKIVCRFVAPVGEQALPGRVEARWEYAVPAGEGAGVGISVSRLVESKGKGKASAADDDDDPFADESATPRTAEGGAGSWVEVPLVKKLVSGRYEVK</sequence>
<feature type="coiled-coil region" evidence="2">
    <location>
        <begin position="117"/>
        <end position="154"/>
    </location>
</feature>
<feature type="region of interest" description="Disordered" evidence="3">
    <location>
        <begin position="236"/>
        <end position="432"/>
    </location>
</feature>
<reference evidence="6 7" key="1">
    <citation type="submission" date="2019-06" db="EMBL/GenBank/DDBJ databases">
        <title>Draft genome sequence of the filamentous fungus Phialemoniopsis curvata isolated from diesel fuel.</title>
        <authorList>
            <person name="Varaljay V.A."/>
            <person name="Lyon W.J."/>
            <person name="Crouch A.L."/>
            <person name="Drake C.E."/>
            <person name="Hollomon J.M."/>
            <person name="Nadeau L.J."/>
            <person name="Nunn H.S."/>
            <person name="Stevenson B.S."/>
            <person name="Bojanowski C.L."/>
            <person name="Crookes-Goodson W.J."/>
        </authorList>
    </citation>
    <scope>NUCLEOTIDE SEQUENCE [LARGE SCALE GENOMIC DNA]</scope>
    <source>
        <strain evidence="6 7">D216</strain>
    </source>
</reference>
<dbReference type="Proteomes" id="UP000319257">
    <property type="component" value="Unassembled WGS sequence"/>
</dbReference>
<dbReference type="RefSeq" id="XP_030997686.1">
    <property type="nucleotide sequence ID" value="XM_031137352.1"/>
</dbReference>
<feature type="compositionally biased region" description="Basic and acidic residues" evidence="3">
    <location>
        <begin position="267"/>
        <end position="279"/>
    </location>
</feature>
<dbReference type="InterPro" id="IPR027267">
    <property type="entry name" value="AH/BAR_dom_sf"/>
</dbReference>
<proteinExistence type="predicted"/>
<dbReference type="InterPro" id="IPR001060">
    <property type="entry name" value="FCH_dom"/>
</dbReference>
<dbReference type="FunFam" id="1.20.1270.60:FF:000102">
    <property type="entry name" value="WGS project CABT00000000 data, contig 2.23"/>
    <property type="match status" value="1"/>
</dbReference>
<dbReference type="AlphaFoldDB" id="A0A507AYS9"/>
<feature type="compositionally biased region" description="Basic and acidic residues" evidence="3">
    <location>
        <begin position="417"/>
        <end position="430"/>
    </location>
</feature>
<dbReference type="GO" id="GO:0032153">
    <property type="term" value="C:cell division site"/>
    <property type="evidence" value="ECO:0007669"/>
    <property type="project" value="TreeGrafter"/>
</dbReference>
<evidence type="ECO:0000313" key="6">
    <source>
        <dbReference type="EMBL" id="TPX15975.1"/>
    </source>
</evidence>
<keyword evidence="7" id="KW-1185">Reference proteome</keyword>
<comment type="caution">
    <text evidence="6">The sequence shown here is derived from an EMBL/GenBank/DDBJ whole genome shotgun (WGS) entry which is preliminary data.</text>
</comment>
<accession>A0A507AYS9</accession>
<evidence type="ECO:0000259" key="5">
    <source>
        <dbReference type="Pfam" id="PF10291"/>
    </source>
</evidence>
<dbReference type="InterPro" id="IPR018808">
    <property type="entry name" value="Muniscin_C"/>
</dbReference>
<feature type="domain" description="FCH" evidence="4">
    <location>
        <begin position="23"/>
        <end position="94"/>
    </location>
</feature>
<dbReference type="GO" id="GO:0030139">
    <property type="term" value="C:endocytic vesicle"/>
    <property type="evidence" value="ECO:0007669"/>
    <property type="project" value="TreeGrafter"/>
</dbReference>
<dbReference type="Pfam" id="PF10291">
    <property type="entry name" value="muHD"/>
    <property type="match status" value="1"/>
</dbReference>
<evidence type="ECO:0000313" key="7">
    <source>
        <dbReference type="Proteomes" id="UP000319257"/>
    </source>
</evidence>
<dbReference type="InParanoid" id="A0A507AYS9"/>
<evidence type="ECO:0000256" key="1">
    <source>
        <dbReference type="ARBA" id="ARBA00022583"/>
    </source>
</evidence>
<dbReference type="GeneID" id="41967756"/>
<dbReference type="FunCoup" id="A0A507AYS9">
    <property type="interactions" value="134"/>
</dbReference>
<dbReference type="SUPFAM" id="SSF103657">
    <property type="entry name" value="BAR/IMD domain-like"/>
    <property type="match status" value="1"/>
</dbReference>
<dbReference type="GO" id="GO:0032185">
    <property type="term" value="P:septin cytoskeleton organization"/>
    <property type="evidence" value="ECO:0007669"/>
    <property type="project" value="TreeGrafter"/>
</dbReference>
<dbReference type="STRING" id="1093900.A0A507AYS9"/>
<dbReference type="CDD" id="cd07650">
    <property type="entry name" value="F-BAR_Syp1p_like"/>
    <property type="match status" value="1"/>
</dbReference>
<keyword evidence="2" id="KW-0175">Coiled coil</keyword>
<feature type="compositionally biased region" description="Pro residues" evidence="3">
    <location>
        <begin position="406"/>
        <end position="415"/>
    </location>
</feature>
<name>A0A507AYS9_9PEZI</name>
<protein>
    <submittedName>
        <fullName evidence="6">Uncharacterized protein</fullName>
    </submittedName>
</protein>
<dbReference type="PANTHER" id="PTHR23065:SF54">
    <property type="entry name" value="SUPPRESSOR OF YEAST PROFILIN DELETION"/>
    <property type="match status" value="1"/>
</dbReference>